<feature type="transmembrane region" description="Helical" evidence="9">
    <location>
        <begin position="71"/>
        <end position="91"/>
    </location>
</feature>
<proteinExistence type="inferred from homology"/>
<keyword evidence="7" id="KW-0496">Mitochondrion</keyword>
<dbReference type="OrthoDB" id="6147888at2759"/>
<dbReference type="GO" id="GO:0005743">
    <property type="term" value="C:mitochondrial inner membrane"/>
    <property type="evidence" value="ECO:0007669"/>
    <property type="project" value="UniProtKB-SubCell"/>
</dbReference>
<accession>A0A6P4XYR4</accession>
<keyword evidence="10" id="KW-1185">Reference proteome</keyword>
<evidence type="ECO:0000256" key="8">
    <source>
        <dbReference type="ARBA" id="ARBA00023136"/>
    </source>
</evidence>
<comment type="subcellular location">
    <subcellularLocation>
        <location evidence="1">Mitochondrion inner membrane</location>
        <topology evidence="1">Multi-pass membrane protein</topology>
    </subcellularLocation>
</comment>
<evidence type="ECO:0000256" key="2">
    <source>
        <dbReference type="ARBA" id="ARBA00007020"/>
    </source>
</evidence>
<feature type="transmembrane region" description="Helical" evidence="9">
    <location>
        <begin position="97"/>
        <end position="117"/>
    </location>
</feature>
<evidence type="ECO:0000256" key="1">
    <source>
        <dbReference type="ARBA" id="ARBA00004448"/>
    </source>
</evidence>
<dbReference type="InterPro" id="IPR026571">
    <property type="entry name" value="Tmem186"/>
</dbReference>
<dbReference type="PANTHER" id="PTHR13603:SF1">
    <property type="entry name" value="TRANSMEMBRANE PROTEIN 186"/>
    <property type="match status" value="1"/>
</dbReference>
<feature type="non-terminal residue" evidence="11">
    <location>
        <position position="1"/>
    </location>
</feature>
<evidence type="ECO:0000313" key="10">
    <source>
        <dbReference type="Proteomes" id="UP000515135"/>
    </source>
</evidence>
<evidence type="ECO:0000256" key="3">
    <source>
        <dbReference type="ARBA" id="ARBA00014604"/>
    </source>
</evidence>
<dbReference type="InterPro" id="IPR045325">
    <property type="entry name" value="TMEM70/TMEM186/TMEM223"/>
</dbReference>
<evidence type="ECO:0000256" key="6">
    <source>
        <dbReference type="ARBA" id="ARBA00022989"/>
    </source>
</evidence>
<name>A0A6P4XYR4_BRABE</name>
<keyword evidence="6 9" id="KW-1133">Transmembrane helix</keyword>
<evidence type="ECO:0000313" key="11">
    <source>
        <dbReference type="RefSeq" id="XP_019615564.1"/>
    </source>
</evidence>
<protein>
    <recommendedName>
        <fullName evidence="3">Transmembrane protein 186</fullName>
    </recommendedName>
</protein>
<comment type="similarity">
    <text evidence="2">Belongs to the TMEM186 family.</text>
</comment>
<evidence type="ECO:0000256" key="9">
    <source>
        <dbReference type="SAM" id="Phobius"/>
    </source>
</evidence>
<keyword evidence="4 9" id="KW-0812">Transmembrane</keyword>
<dbReference type="KEGG" id="bbel:109463265"/>
<dbReference type="Proteomes" id="UP000515135">
    <property type="component" value="Unplaced"/>
</dbReference>
<dbReference type="RefSeq" id="XP_019615564.1">
    <property type="nucleotide sequence ID" value="XM_019760005.1"/>
</dbReference>
<evidence type="ECO:0000256" key="7">
    <source>
        <dbReference type="ARBA" id="ARBA00023128"/>
    </source>
</evidence>
<organism evidence="10 11">
    <name type="scientific">Branchiostoma belcheri</name>
    <name type="common">Amphioxus</name>
    <dbReference type="NCBI Taxonomy" id="7741"/>
    <lineage>
        <taxon>Eukaryota</taxon>
        <taxon>Metazoa</taxon>
        <taxon>Chordata</taxon>
        <taxon>Cephalochordata</taxon>
        <taxon>Leptocardii</taxon>
        <taxon>Amphioxiformes</taxon>
        <taxon>Branchiostomatidae</taxon>
        <taxon>Branchiostoma</taxon>
    </lineage>
</organism>
<evidence type="ECO:0000256" key="4">
    <source>
        <dbReference type="ARBA" id="ARBA00022692"/>
    </source>
</evidence>
<keyword evidence="5" id="KW-0999">Mitochondrion inner membrane</keyword>
<sequence>LWCVENQALSGSKTFKTEVGKLAVLHPSSTCLVKNFNLNVPRRKNSGKKDEEYDVVYRYPHMRLLAAISRFKIAQTTLMVFMVPITVTMAVEGDASWTTANTVIGFGIFSTVMLYVMSNYLRKFIGFISINQSGDTVRLSHLNFWGRREEMYVDVSNVVPMTETGDRQGEVFRKFKLYDSSLIMYYTLRFGQIADKEKLGKVLGHLE</sequence>
<dbReference type="Pfam" id="PF06979">
    <property type="entry name" value="TMEM70"/>
    <property type="match status" value="1"/>
</dbReference>
<gene>
    <name evidence="11" type="primary">LOC109463265</name>
</gene>
<evidence type="ECO:0000256" key="5">
    <source>
        <dbReference type="ARBA" id="ARBA00022792"/>
    </source>
</evidence>
<dbReference type="GeneID" id="109463265"/>
<reference evidence="11" key="1">
    <citation type="submission" date="2025-08" db="UniProtKB">
        <authorList>
            <consortium name="RefSeq"/>
        </authorList>
    </citation>
    <scope>IDENTIFICATION</scope>
    <source>
        <tissue evidence="11">Gonad</tissue>
    </source>
</reference>
<keyword evidence="8 9" id="KW-0472">Membrane</keyword>
<dbReference type="AlphaFoldDB" id="A0A6P4XYR4"/>
<dbReference type="PANTHER" id="PTHR13603">
    <property type="entry name" value="TRANSMEMBRANE PROTEIN 186"/>
    <property type="match status" value="1"/>
</dbReference>